<gene>
    <name evidence="3" type="ORF">DI564_14485</name>
</gene>
<dbReference type="SUPFAM" id="SSF52768">
    <property type="entry name" value="Arginase/deacetylase"/>
    <property type="match status" value="1"/>
</dbReference>
<protein>
    <submittedName>
        <fullName evidence="3">Acetoin utilization protein</fullName>
    </submittedName>
</protein>
<evidence type="ECO:0000259" key="2">
    <source>
        <dbReference type="Pfam" id="PF00850"/>
    </source>
</evidence>
<feature type="domain" description="Histone deacetylase" evidence="2">
    <location>
        <begin position="20"/>
        <end position="304"/>
    </location>
</feature>
<dbReference type="PANTHER" id="PTHR10625:SF10">
    <property type="entry name" value="HISTONE DEACETYLASE HDAC1"/>
    <property type="match status" value="1"/>
</dbReference>
<evidence type="ECO:0000256" key="1">
    <source>
        <dbReference type="ARBA" id="ARBA00005947"/>
    </source>
</evidence>
<dbReference type="InterPro" id="IPR023801">
    <property type="entry name" value="His_deacetylse_dom"/>
</dbReference>
<dbReference type="Proteomes" id="UP000249046">
    <property type="component" value="Unassembled WGS sequence"/>
</dbReference>
<dbReference type="GO" id="GO:0040029">
    <property type="term" value="P:epigenetic regulation of gene expression"/>
    <property type="evidence" value="ECO:0007669"/>
    <property type="project" value="TreeGrafter"/>
</dbReference>
<evidence type="ECO:0000313" key="3">
    <source>
        <dbReference type="EMBL" id="PZQ11491.1"/>
    </source>
</evidence>
<dbReference type="CDD" id="cd11599">
    <property type="entry name" value="HDAC_classII_2"/>
    <property type="match status" value="1"/>
</dbReference>
<dbReference type="Pfam" id="PF00850">
    <property type="entry name" value="Hist_deacetyl"/>
    <property type="match status" value="1"/>
</dbReference>
<dbReference type="InterPro" id="IPR023696">
    <property type="entry name" value="Ureohydrolase_dom_sf"/>
</dbReference>
<comment type="caution">
    <text evidence="3">The sequence shown here is derived from an EMBL/GenBank/DDBJ whole genome shotgun (WGS) entry which is preliminary data.</text>
</comment>
<dbReference type="EMBL" id="QFPO01000016">
    <property type="protein sequence ID" value="PZQ11491.1"/>
    <property type="molecule type" value="Genomic_DNA"/>
</dbReference>
<reference evidence="3 4" key="1">
    <citation type="submission" date="2017-08" db="EMBL/GenBank/DDBJ databases">
        <title>Infants hospitalized years apart are colonized by the same room-sourced microbial strains.</title>
        <authorList>
            <person name="Brooks B."/>
            <person name="Olm M.R."/>
            <person name="Firek B.A."/>
            <person name="Baker R."/>
            <person name="Thomas B.C."/>
            <person name="Morowitz M.J."/>
            <person name="Banfield J.F."/>
        </authorList>
    </citation>
    <scope>NUCLEOTIDE SEQUENCE [LARGE SCALE GENOMIC DNA]</scope>
    <source>
        <strain evidence="3">S2_005_003_R2_42</strain>
    </source>
</reference>
<dbReference type="AlphaFoldDB" id="A0A2W5K3U8"/>
<accession>A0A2W5K3U8</accession>
<dbReference type="InterPro" id="IPR037138">
    <property type="entry name" value="His_deacetylse_dom_sf"/>
</dbReference>
<organism evidence="3 4">
    <name type="scientific">Rhodanobacter denitrificans</name>
    <dbReference type="NCBI Taxonomy" id="666685"/>
    <lineage>
        <taxon>Bacteria</taxon>
        <taxon>Pseudomonadati</taxon>
        <taxon>Pseudomonadota</taxon>
        <taxon>Gammaproteobacteria</taxon>
        <taxon>Lysobacterales</taxon>
        <taxon>Rhodanobacteraceae</taxon>
        <taxon>Rhodanobacter</taxon>
    </lineage>
</organism>
<dbReference type="Gene3D" id="3.40.800.20">
    <property type="entry name" value="Histone deacetylase domain"/>
    <property type="match status" value="1"/>
</dbReference>
<name>A0A2W5K3U8_9GAMM</name>
<comment type="similarity">
    <text evidence="1">Belongs to the histone deacetylase family.</text>
</comment>
<dbReference type="InterPro" id="IPR000286">
    <property type="entry name" value="HDACs"/>
</dbReference>
<sequence>MTVALYTHRACLDHDPGSGHPESPLRLAAVLEALGADRFALLDRIEAPRATREQLARVHRQTLIAEILDAEGDPFRRLDPDTVVSPGSAEAALRAAGAVCAAVDGVVHGRQRRAFCAVRPPGHHATTQTAMGFCLFNNVAVGAAHAIAAHGLQRVAIVDFDVHHGNGTQDIFWTDAQVLYASTHQWPLYPHTGAKRETGAGNVFNVPLDPGADSAAFRAAYEDTLLPAIDRFAPELILVSAGFDAHRLDPLANLRLDETDFRWITERLVDLAERHAGGRLVSSLEGGYSLSALRLSSAAHVAALMD</sequence>
<dbReference type="PANTHER" id="PTHR10625">
    <property type="entry name" value="HISTONE DEACETYLASE HDAC1-RELATED"/>
    <property type="match status" value="1"/>
</dbReference>
<evidence type="ECO:0000313" key="4">
    <source>
        <dbReference type="Proteomes" id="UP000249046"/>
    </source>
</evidence>
<dbReference type="GO" id="GO:0004407">
    <property type="term" value="F:histone deacetylase activity"/>
    <property type="evidence" value="ECO:0007669"/>
    <property type="project" value="TreeGrafter"/>
</dbReference>
<dbReference type="PRINTS" id="PR01270">
    <property type="entry name" value="HDASUPER"/>
</dbReference>
<proteinExistence type="inferred from homology"/>